<accession>A0A8S9PXA2</accession>
<dbReference type="EMBL" id="QGKX02001347">
    <property type="protein sequence ID" value="KAF3524410.1"/>
    <property type="molecule type" value="Genomic_DNA"/>
</dbReference>
<protein>
    <submittedName>
        <fullName evidence="1">Uncharacterized protein</fullName>
    </submittedName>
</protein>
<comment type="caution">
    <text evidence="1">The sequence shown here is derived from an EMBL/GenBank/DDBJ whole genome shotgun (WGS) entry which is preliminary data.</text>
</comment>
<proteinExistence type="predicted"/>
<sequence>MKFLMKPKDREIFTAKIRKLPEGPKSGKWTKKIEVARCMGSERGVNCPSCSLTSGRSGGVLHVSRTCSQPCGARGAAAHAFGAMRSDTRAATNLKLIAPRDGSVQLNSSKAVSIFDGQAKVLSGVSSGPRVQISPSRPVSFFMVKPRFCPSQVQSIPVKSSHGFWPSPLRSTSCFSPRTLIFGHIGRSPGCDVYTTGPMPYRLDYEYWLILP</sequence>
<gene>
    <name evidence="1" type="ORF">F2Q69_00047148</name>
</gene>
<organism evidence="1 2">
    <name type="scientific">Brassica cretica</name>
    <name type="common">Mustard</name>
    <dbReference type="NCBI Taxonomy" id="69181"/>
    <lineage>
        <taxon>Eukaryota</taxon>
        <taxon>Viridiplantae</taxon>
        <taxon>Streptophyta</taxon>
        <taxon>Embryophyta</taxon>
        <taxon>Tracheophyta</taxon>
        <taxon>Spermatophyta</taxon>
        <taxon>Magnoliopsida</taxon>
        <taxon>eudicotyledons</taxon>
        <taxon>Gunneridae</taxon>
        <taxon>Pentapetalae</taxon>
        <taxon>rosids</taxon>
        <taxon>malvids</taxon>
        <taxon>Brassicales</taxon>
        <taxon>Brassicaceae</taxon>
        <taxon>Brassiceae</taxon>
        <taxon>Brassica</taxon>
    </lineage>
</organism>
<evidence type="ECO:0000313" key="2">
    <source>
        <dbReference type="Proteomes" id="UP000712600"/>
    </source>
</evidence>
<evidence type="ECO:0000313" key="1">
    <source>
        <dbReference type="EMBL" id="KAF3524410.1"/>
    </source>
</evidence>
<reference evidence="1" key="1">
    <citation type="submission" date="2019-12" db="EMBL/GenBank/DDBJ databases">
        <title>Genome sequencing and annotation of Brassica cretica.</title>
        <authorList>
            <person name="Studholme D.J."/>
            <person name="Sarris P."/>
        </authorList>
    </citation>
    <scope>NUCLEOTIDE SEQUENCE</scope>
    <source>
        <strain evidence="1">PFS-109/04</strain>
        <tissue evidence="1">Leaf</tissue>
    </source>
</reference>
<dbReference type="AlphaFoldDB" id="A0A8S9PXA2"/>
<name>A0A8S9PXA2_BRACR</name>
<dbReference type="Proteomes" id="UP000712600">
    <property type="component" value="Unassembled WGS sequence"/>
</dbReference>